<reference evidence="1" key="1">
    <citation type="submission" date="2020-03" db="EMBL/GenBank/DDBJ databases">
        <title>The deep terrestrial virosphere.</title>
        <authorList>
            <person name="Holmfeldt K."/>
            <person name="Nilsson E."/>
            <person name="Simone D."/>
            <person name="Lopez-Fernandez M."/>
            <person name="Wu X."/>
            <person name="de Brujin I."/>
            <person name="Lundin D."/>
            <person name="Andersson A."/>
            <person name="Bertilsson S."/>
            <person name="Dopson M."/>
        </authorList>
    </citation>
    <scope>NUCLEOTIDE SEQUENCE</scope>
    <source>
        <strain evidence="1">MM415A02969</strain>
        <strain evidence="2">MM415B02607</strain>
    </source>
</reference>
<dbReference type="AlphaFoldDB" id="A0A6M3JS68"/>
<evidence type="ECO:0000313" key="1">
    <source>
        <dbReference type="EMBL" id="QJA71942.1"/>
    </source>
</evidence>
<sequence length="292" mass="33205">MRERILDLAQSTSELGVSDNYLIKALLAGHSGTGKTQGSITLPRTEGKLLLHLNYDGRKETLAGEEGIVSIDLYESDPESPKAWDRGEEVRKELWALVHREKIDENGVIENPFPYSGVIEDGLSMMARTAMNSALLTDNQRGLGGSPARQHYNPQIHYLVKHINSMRALPCHYVLCAHFDMISTEDEGGGLKMTPKITRSLRTEVPAWFNETYRTYRESVKGKTHYFWSTHGDGLYEFFKSTLNNKGKYWNSPVRIDFENPPVGFERLLQYRFGQLKQDEENQPPEKGTVKP</sequence>
<proteinExistence type="predicted"/>
<protein>
    <submittedName>
        <fullName evidence="1">Putative ATPase domain containing protein</fullName>
    </submittedName>
</protein>
<dbReference type="EMBL" id="MT141912">
    <property type="protein sequence ID" value="QJA71942.1"/>
    <property type="molecule type" value="Genomic_DNA"/>
</dbReference>
<evidence type="ECO:0000313" key="2">
    <source>
        <dbReference type="EMBL" id="QJA89121.1"/>
    </source>
</evidence>
<dbReference type="EMBL" id="MT142824">
    <property type="protein sequence ID" value="QJA89121.1"/>
    <property type="molecule type" value="Genomic_DNA"/>
</dbReference>
<accession>A0A6M3JS68</accession>
<organism evidence="1">
    <name type="scientific">viral metagenome</name>
    <dbReference type="NCBI Taxonomy" id="1070528"/>
    <lineage>
        <taxon>unclassified sequences</taxon>
        <taxon>metagenomes</taxon>
        <taxon>organismal metagenomes</taxon>
    </lineage>
</organism>
<gene>
    <name evidence="1" type="ORF">MM415A02969_0010</name>
    <name evidence="2" type="ORF">MM415B02607_0015</name>
</gene>
<name>A0A6M3JS68_9ZZZZ</name>